<sequence>MIHDGAADRSSFGLHWPAKLVYTFLTLRLAGLQNYRIIIIISFDGLSPNITQDRIMFLVSNSVATTTKKIGIEQKRRDEKIKNKIVNSKAKWSKDITYTDSESLRSGGSESLSITKKSASIKSGSPREDFDNCDRVTKEMRAKAFAIAFIEDQFEKYQADIETCTKRYDACKQIILARMQSRSAVGIILAINEYKKLLAKEATARRVLEQLESLLSEVVDCIELPGTIAQYKAKAKEIVEEAPVDPETLPLAGVTGKMVSDELAKLGIARN</sequence>
<comment type="caution">
    <text evidence="1">The sequence shown here is derived from an EMBL/GenBank/DDBJ whole genome shotgun (WGS) entry which is preliminary data.</text>
</comment>
<organism evidence="1 2">
    <name type="scientific">Fistulifera solaris</name>
    <name type="common">Oleaginous diatom</name>
    <dbReference type="NCBI Taxonomy" id="1519565"/>
    <lineage>
        <taxon>Eukaryota</taxon>
        <taxon>Sar</taxon>
        <taxon>Stramenopiles</taxon>
        <taxon>Ochrophyta</taxon>
        <taxon>Bacillariophyta</taxon>
        <taxon>Bacillariophyceae</taxon>
        <taxon>Bacillariophycidae</taxon>
        <taxon>Naviculales</taxon>
        <taxon>Naviculaceae</taxon>
        <taxon>Fistulifera</taxon>
    </lineage>
</organism>
<evidence type="ECO:0000313" key="2">
    <source>
        <dbReference type="Proteomes" id="UP000198406"/>
    </source>
</evidence>
<protein>
    <submittedName>
        <fullName evidence="1">Uncharacterized protein</fullName>
    </submittedName>
</protein>
<evidence type="ECO:0000313" key="1">
    <source>
        <dbReference type="EMBL" id="GAX13611.1"/>
    </source>
</evidence>
<dbReference type="EMBL" id="BDSP01000071">
    <property type="protein sequence ID" value="GAX13611.1"/>
    <property type="molecule type" value="Genomic_DNA"/>
</dbReference>
<dbReference type="InParanoid" id="A0A1Z5JIM0"/>
<proteinExistence type="predicted"/>
<gene>
    <name evidence="1" type="ORF">FisN_14Lh381</name>
</gene>
<dbReference type="AlphaFoldDB" id="A0A1Z5JIM0"/>
<dbReference type="Proteomes" id="UP000198406">
    <property type="component" value="Unassembled WGS sequence"/>
</dbReference>
<name>A0A1Z5JIM0_FISSO</name>
<keyword evidence="2" id="KW-1185">Reference proteome</keyword>
<reference evidence="1 2" key="1">
    <citation type="journal article" date="2015" name="Plant Cell">
        <title>Oil accumulation by the oleaginous diatom Fistulifera solaris as revealed by the genome and transcriptome.</title>
        <authorList>
            <person name="Tanaka T."/>
            <person name="Maeda Y."/>
            <person name="Veluchamy A."/>
            <person name="Tanaka M."/>
            <person name="Abida H."/>
            <person name="Marechal E."/>
            <person name="Bowler C."/>
            <person name="Muto M."/>
            <person name="Sunaga Y."/>
            <person name="Tanaka M."/>
            <person name="Yoshino T."/>
            <person name="Taniguchi T."/>
            <person name="Fukuda Y."/>
            <person name="Nemoto M."/>
            <person name="Matsumoto M."/>
            <person name="Wong P.S."/>
            <person name="Aburatani S."/>
            <person name="Fujibuchi W."/>
        </authorList>
    </citation>
    <scope>NUCLEOTIDE SEQUENCE [LARGE SCALE GENOMIC DNA]</scope>
    <source>
        <strain evidence="1 2">JPCC DA0580</strain>
    </source>
</reference>
<accession>A0A1Z5JIM0</accession>